<proteinExistence type="predicted"/>
<sequence length="145" mass="15897">MSDQYRREISQLIEDAASLRAAIIEEGSAAAEARAEATKQLEEAQSATSKLTRETALRAVANANRKAVAADRRICELQRALGANLNRQHSKKRYLQFALRNEQSLVDRAAGQHDQNKASDAKSCADTSPDLLIRDAAKIPGKHTE</sequence>
<feature type="compositionally biased region" description="Basic and acidic residues" evidence="2">
    <location>
        <begin position="132"/>
        <end position="145"/>
    </location>
</feature>
<dbReference type="AlphaFoldDB" id="A0A9X2KM33"/>
<evidence type="ECO:0000256" key="1">
    <source>
        <dbReference type="SAM" id="Coils"/>
    </source>
</evidence>
<keyword evidence="4" id="KW-1185">Reference proteome</keyword>
<evidence type="ECO:0000313" key="3">
    <source>
        <dbReference type="EMBL" id="MCP3731036.1"/>
    </source>
</evidence>
<reference evidence="3" key="1">
    <citation type="submission" date="2022-05" db="EMBL/GenBank/DDBJ databases">
        <title>Sphingomonas sp. strain MG17 Genome sequencing and assembly.</title>
        <authorList>
            <person name="Kim I."/>
        </authorList>
    </citation>
    <scope>NUCLEOTIDE SEQUENCE</scope>
    <source>
        <strain evidence="3">MG17</strain>
    </source>
</reference>
<feature type="region of interest" description="Disordered" evidence="2">
    <location>
        <begin position="108"/>
        <end position="145"/>
    </location>
</feature>
<feature type="coiled-coil region" evidence="1">
    <location>
        <begin position="2"/>
        <end position="54"/>
    </location>
</feature>
<dbReference type="EMBL" id="JAMLDX010000007">
    <property type="protein sequence ID" value="MCP3731036.1"/>
    <property type="molecule type" value="Genomic_DNA"/>
</dbReference>
<gene>
    <name evidence="3" type="ORF">M9978_11410</name>
</gene>
<name>A0A9X2KM33_9SPHN</name>
<evidence type="ECO:0000256" key="2">
    <source>
        <dbReference type="SAM" id="MobiDB-lite"/>
    </source>
</evidence>
<dbReference type="Proteomes" id="UP001139451">
    <property type="component" value="Unassembled WGS sequence"/>
</dbReference>
<evidence type="ECO:0000313" key="4">
    <source>
        <dbReference type="Proteomes" id="UP001139451"/>
    </source>
</evidence>
<accession>A0A9X2KM33</accession>
<protein>
    <submittedName>
        <fullName evidence="3">Uncharacterized protein</fullName>
    </submittedName>
</protein>
<keyword evidence="1" id="KW-0175">Coiled coil</keyword>
<organism evidence="3 4">
    <name type="scientific">Sphingomonas tagetis</name>
    <dbReference type="NCBI Taxonomy" id="2949092"/>
    <lineage>
        <taxon>Bacteria</taxon>
        <taxon>Pseudomonadati</taxon>
        <taxon>Pseudomonadota</taxon>
        <taxon>Alphaproteobacteria</taxon>
        <taxon>Sphingomonadales</taxon>
        <taxon>Sphingomonadaceae</taxon>
        <taxon>Sphingomonas</taxon>
    </lineage>
</organism>
<feature type="compositionally biased region" description="Basic and acidic residues" evidence="2">
    <location>
        <begin position="110"/>
        <end position="120"/>
    </location>
</feature>
<comment type="caution">
    <text evidence="3">The sequence shown here is derived from an EMBL/GenBank/DDBJ whole genome shotgun (WGS) entry which is preliminary data.</text>
</comment>